<keyword evidence="1" id="KW-1133">Transmembrane helix</keyword>
<dbReference type="Gene3D" id="3.10.450.350">
    <property type="match status" value="1"/>
</dbReference>
<feature type="transmembrane region" description="Helical" evidence="1">
    <location>
        <begin position="12"/>
        <end position="33"/>
    </location>
</feature>
<evidence type="ECO:0000313" key="3">
    <source>
        <dbReference type="EMBL" id="CRK85642.1"/>
    </source>
</evidence>
<evidence type="ECO:0000256" key="1">
    <source>
        <dbReference type="SAM" id="Phobius"/>
    </source>
</evidence>
<evidence type="ECO:0000313" key="4">
    <source>
        <dbReference type="Proteomes" id="UP000242301"/>
    </source>
</evidence>
<dbReference type="AlphaFoldDB" id="A0A0M6W8A1"/>
<protein>
    <recommendedName>
        <fullName evidence="2">Opacity-associated protein A LysM-like domain-containing protein</fullName>
    </recommendedName>
</protein>
<accession>A0A0M6W8A1</accession>
<dbReference type="Proteomes" id="UP000242301">
    <property type="component" value="Unassembled WGS sequence"/>
</dbReference>
<keyword evidence="4" id="KW-1185">Reference proteome</keyword>
<reference evidence="4" key="1">
    <citation type="submission" date="2015-05" db="EMBL/GenBank/DDBJ databases">
        <authorList>
            <person name="Manzano-Marin A."/>
        </authorList>
    </citation>
    <scope>NUCLEOTIDE SEQUENCE [LARGE SCALE GENOMIC DNA]</scope>
    <source>
        <strain evidence="4">officinalis</strain>
    </source>
</reference>
<keyword evidence="1" id="KW-0472">Membrane</keyword>
<dbReference type="Pfam" id="PF04225">
    <property type="entry name" value="LysM_OapA"/>
    <property type="match status" value="1"/>
</dbReference>
<dbReference type="GO" id="GO:0042834">
    <property type="term" value="F:peptidoglycan binding"/>
    <property type="evidence" value="ECO:0007669"/>
    <property type="project" value="InterPro"/>
</dbReference>
<name>A0A0M6W8A1_9GAMM</name>
<proteinExistence type="predicted"/>
<dbReference type="InterPro" id="IPR007340">
    <property type="entry name" value="LysM_Opacity-associatedA"/>
</dbReference>
<dbReference type="EMBL" id="CVRF01000002">
    <property type="protein sequence ID" value="CRK85642.1"/>
    <property type="molecule type" value="Genomic_DNA"/>
</dbReference>
<keyword evidence="1" id="KW-0812">Transmembrane</keyword>
<feature type="domain" description="Opacity-associated protein A LysM-like" evidence="2">
    <location>
        <begin position="93"/>
        <end position="175"/>
    </location>
</feature>
<sequence length="178" mass="20424">MLKIPKFHSYTIFVLLIFIVVLLSLPTCIKNIALSKNKSKSIIIKPLFRKNPALNLNTMSSPLSYNNESIHKITTQEQNSLSFIKKKYLLDNNWQNFRIKKGGTLAQLFRDNKLQVNDAFNMANIEGSKKILSNLYKGQKIRLISNKKGDVYILETIDLNGKIYSFLRSNTGNYYIAS</sequence>
<organism evidence="3 4">
    <name type="scientific">Candidatus Providencia siddallii</name>
    <dbReference type="NCBI Taxonomy" id="1715285"/>
    <lineage>
        <taxon>Bacteria</taxon>
        <taxon>Pseudomonadati</taxon>
        <taxon>Pseudomonadota</taxon>
        <taxon>Gammaproteobacteria</taxon>
        <taxon>Enterobacterales</taxon>
        <taxon>Morganellaceae</taxon>
        <taxon>Providencia</taxon>
    </lineage>
</organism>
<gene>
    <name evidence="3" type="primary">ytfB</name>
    <name evidence="3" type="ORF">SOFFGTOCOR_0204</name>
</gene>
<dbReference type="STRING" id="1715285.SOFFGTOCOR_0204"/>
<evidence type="ECO:0000259" key="2">
    <source>
        <dbReference type="Pfam" id="PF04225"/>
    </source>
</evidence>